<dbReference type="EMBL" id="BGKI01000012">
    <property type="protein sequence ID" value="GBH35176.1"/>
    <property type="molecule type" value="Genomic_DNA"/>
</dbReference>
<evidence type="ECO:0000256" key="1">
    <source>
        <dbReference type="SAM" id="Phobius"/>
    </source>
</evidence>
<feature type="transmembrane region" description="Helical" evidence="1">
    <location>
        <begin position="51"/>
        <end position="73"/>
    </location>
</feature>
<dbReference type="GeneID" id="76210197"/>
<sequence length="129" mass="15579">MKEGWARRRWWEFRQGHSVYLIFVLTFINFILIAYRLLIERVIFFKELIPELWIFAVMFIIFYIPAATLIGYWHRKTQLRVETTLVQQQNPVLARMIRTLLDVQTGKASEEEIAEFRKMLNNIEKRLGS</sequence>
<keyword evidence="3" id="KW-1185">Reference proteome</keyword>
<proteinExistence type="predicted"/>
<keyword evidence="1" id="KW-1133">Transmembrane helix</keyword>
<dbReference type="Proteomes" id="UP000245829">
    <property type="component" value="Unassembled WGS sequence"/>
</dbReference>
<accession>A0A2S2KU84</accession>
<gene>
    <name evidence="2" type="ORF">NZNM25_19670</name>
</gene>
<name>A0A2S2KU84_9ARCH</name>
<reference evidence="2 3" key="1">
    <citation type="submission" date="2018-05" db="EMBL/GenBank/DDBJ databases">
        <title>genome sequencing of Nitrosopumilus sp. NM25.</title>
        <authorList>
            <person name="Mori K."/>
            <person name="Nakagawa T."/>
        </authorList>
    </citation>
    <scope>NUCLEOTIDE SEQUENCE [LARGE SCALE GENOMIC DNA]</scope>
    <source>
        <strain evidence="2 3">NM25</strain>
    </source>
</reference>
<protein>
    <submittedName>
        <fullName evidence="2">Uncharacterized protein</fullName>
    </submittedName>
</protein>
<evidence type="ECO:0000313" key="2">
    <source>
        <dbReference type="EMBL" id="GBH35176.1"/>
    </source>
</evidence>
<feature type="transmembrane region" description="Helical" evidence="1">
    <location>
        <begin position="20"/>
        <end position="39"/>
    </location>
</feature>
<comment type="caution">
    <text evidence="2">The sequence shown here is derived from an EMBL/GenBank/DDBJ whole genome shotgun (WGS) entry which is preliminary data.</text>
</comment>
<dbReference type="AlphaFoldDB" id="A0A2S2KU84"/>
<keyword evidence="1" id="KW-0472">Membrane</keyword>
<organism evidence="2 3">
    <name type="scientific">Nitrosopumilus zosterae</name>
    <dbReference type="NCBI Taxonomy" id="718286"/>
    <lineage>
        <taxon>Archaea</taxon>
        <taxon>Nitrososphaerota</taxon>
        <taxon>Nitrososphaeria</taxon>
        <taxon>Nitrosopumilales</taxon>
        <taxon>Nitrosopumilaceae</taxon>
        <taxon>Nitrosopumilus</taxon>
    </lineage>
</organism>
<dbReference type="RefSeq" id="WP_109877777.1">
    <property type="nucleotide sequence ID" value="NZ_AP026695.1"/>
</dbReference>
<dbReference type="OrthoDB" id="8570at2157"/>
<keyword evidence="1" id="KW-0812">Transmembrane</keyword>
<evidence type="ECO:0000313" key="3">
    <source>
        <dbReference type="Proteomes" id="UP000245829"/>
    </source>
</evidence>